<dbReference type="Pfam" id="PF00011">
    <property type="entry name" value="HSP20"/>
    <property type="match status" value="1"/>
</dbReference>
<dbReference type="OrthoDB" id="9809760at2"/>
<sequence length="163" mass="18465">MASLRHGGEKAVALPIRRNRGAVQANVPWQRRAWDPVTEFQELWDQMGRLFEQGTETDVTAWRPMAETEETPDAYVVRAELPGLKREDINVEVNDSELCVSGEINEEETGKVLRRRTGRFVYRTILPADADTEHIGGELADGILTLRVPKTEKGRARRIEIKG</sequence>
<reference evidence="3 4" key="1">
    <citation type="submission" date="2019-10" db="EMBL/GenBank/DDBJ databases">
        <title>Nonomuraea sp. nov., isolated from Phyllanthus amarus.</title>
        <authorList>
            <person name="Klykleung N."/>
            <person name="Tanasupawat S."/>
        </authorList>
    </citation>
    <scope>NUCLEOTIDE SEQUENCE [LARGE SCALE GENOMIC DNA]</scope>
    <source>
        <strain evidence="3 4">PA1-10</strain>
    </source>
</reference>
<evidence type="ECO:0000313" key="4">
    <source>
        <dbReference type="Proteomes" id="UP000312512"/>
    </source>
</evidence>
<comment type="similarity">
    <text evidence="1 2">Belongs to the small heat shock protein (HSP20) family.</text>
</comment>
<protein>
    <submittedName>
        <fullName evidence="3">Hsp20 family protein</fullName>
    </submittedName>
</protein>
<dbReference type="CDD" id="cd06464">
    <property type="entry name" value="ACD_sHsps-like"/>
    <property type="match status" value="1"/>
</dbReference>
<dbReference type="SUPFAM" id="SSF49764">
    <property type="entry name" value="HSP20-like chaperones"/>
    <property type="match status" value="1"/>
</dbReference>
<proteinExistence type="inferred from homology"/>
<evidence type="ECO:0000313" key="3">
    <source>
        <dbReference type="EMBL" id="KAB8196720.1"/>
    </source>
</evidence>
<evidence type="ECO:0000256" key="1">
    <source>
        <dbReference type="PROSITE-ProRule" id="PRU00285"/>
    </source>
</evidence>
<evidence type="ECO:0000256" key="2">
    <source>
        <dbReference type="RuleBase" id="RU003616"/>
    </source>
</evidence>
<dbReference type="Proteomes" id="UP000312512">
    <property type="component" value="Unassembled WGS sequence"/>
</dbReference>
<keyword evidence="4" id="KW-1185">Reference proteome</keyword>
<dbReference type="PROSITE" id="PS01031">
    <property type="entry name" value="SHSP"/>
    <property type="match status" value="1"/>
</dbReference>
<dbReference type="EMBL" id="VDLX02000002">
    <property type="protein sequence ID" value="KAB8196720.1"/>
    <property type="molecule type" value="Genomic_DNA"/>
</dbReference>
<name>A0A5C4WT21_9ACTN</name>
<dbReference type="InterPro" id="IPR008978">
    <property type="entry name" value="HSP20-like_chaperone"/>
</dbReference>
<gene>
    <name evidence="3" type="ORF">FH608_008435</name>
</gene>
<comment type="caution">
    <text evidence="3">The sequence shown here is derived from an EMBL/GenBank/DDBJ whole genome shotgun (WGS) entry which is preliminary data.</text>
</comment>
<dbReference type="Gene3D" id="2.60.40.790">
    <property type="match status" value="1"/>
</dbReference>
<dbReference type="PANTHER" id="PTHR11527">
    <property type="entry name" value="HEAT-SHOCK PROTEIN 20 FAMILY MEMBER"/>
    <property type="match status" value="1"/>
</dbReference>
<accession>A0A5C4WT21</accession>
<organism evidence="3 4">
    <name type="scientific">Nonomuraea phyllanthi</name>
    <dbReference type="NCBI Taxonomy" id="2219224"/>
    <lineage>
        <taxon>Bacteria</taxon>
        <taxon>Bacillati</taxon>
        <taxon>Actinomycetota</taxon>
        <taxon>Actinomycetes</taxon>
        <taxon>Streptosporangiales</taxon>
        <taxon>Streptosporangiaceae</taxon>
        <taxon>Nonomuraea</taxon>
    </lineage>
</organism>
<dbReference type="InterPro" id="IPR002068">
    <property type="entry name" value="A-crystallin/Hsp20_dom"/>
</dbReference>
<dbReference type="InterPro" id="IPR031107">
    <property type="entry name" value="Small_HSP"/>
</dbReference>
<dbReference type="AlphaFoldDB" id="A0A5C4WT21"/>